<keyword evidence="3 5" id="KW-1133">Transmembrane helix</keyword>
<gene>
    <name evidence="5 6" type="primary">tatC</name>
    <name evidence="6" type="ORF">GKZ89_14265</name>
</gene>
<dbReference type="HAMAP" id="MF_00902">
    <property type="entry name" value="TatC"/>
    <property type="match status" value="1"/>
</dbReference>
<accession>A0A7X2S784</accession>
<evidence type="ECO:0000256" key="5">
    <source>
        <dbReference type="HAMAP-Rule" id="MF_00902"/>
    </source>
</evidence>
<comment type="function">
    <text evidence="5">Part of the twin-arginine translocation (Tat) system that transports large folded proteins containing a characteristic twin-arginine motif in their signal peptide across membranes.</text>
</comment>
<keyword evidence="5" id="KW-0813">Transport</keyword>
<keyword evidence="2 5" id="KW-0812">Transmembrane</keyword>
<dbReference type="Proteomes" id="UP000434639">
    <property type="component" value="Unassembled WGS sequence"/>
</dbReference>
<dbReference type="InterPro" id="IPR002033">
    <property type="entry name" value="TatC"/>
</dbReference>
<dbReference type="PANTHER" id="PTHR30371:SF4">
    <property type="entry name" value="SEC-INDEPENDENT PROTEIN TRANSLOCASE PROTEIN TATCD"/>
    <property type="match status" value="1"/>
</dbReference>
<comment type="subcellular location">
    <subcellularLocation>
        <location evidence="5">Cell membrane</location>
        <topology evidence="5">Multi-pass membrane protein</topology>
    </subcellularLocation>
    <subcellularLocation>
        <location evidence="1">Membrane</location>
        <topology evidence="1">Multi-pass membrane protein</topology>
    </subcellularLocation>
</comment>
<dbReference type="Pfam" id="PF00902">
    <property type="entry name" value="TatC"/>
    <property type="match status" value="1"/>
</dbReference>
<keyword evidence="5" id="KW-0811">Translocation</keyword>
<dbReference type="GO" id="GO:0065002">
    <property type="term" value="P:intracellular protein transmembrane transport"/>
    <property type="evidence" value="ECO:0007669"/>
    <property type="project" value="TreeGrafter"/>
</dbReference>
<evidence type="ECO:0000256" key="2">
    <source>
        <dbReference type="ARBA" id="ARBA00022692"/>
    </source>
</evidence>
<dbReference type="GO" id="GO:0043953">
    <property type="term" value="P:protein transport by the Tat complex"/>
    <property type="evidence" value="ECO:0007669"/>
    <property type="project" value="UniProtKB-UniRule"/>
</dbReference>
<evidence type="ECO:0000313" key="6">
    <source>
        <dbReference type="EMBL" id="MTH54565.1"/>
    </source>
</evidence>
<comment type="caution">
    <text evidence="6">The sequence shown here is derived from an EMBL/GenBank/DDBJ whole genome shotgun (WGS) entry which is preliminary data.</text>
</comment>
<keyword evidence="7" id="KW-1185">Reference proteome</keyword>
<feature type="transmembrane region" description="Helical" evidence="5">
    <location>
        <begin position="103"/>
        <end position="127"/>
    </location>
</feature>
<dbReference type="NCBIfam" id="TIGR00945">
    <property type="entry name" value="tatC"/>
    <property type="match status" value="1"/>
</dbReference>
<keyword evidence="4 5" id="KW-0472">Membrane</keyword>
<dbReference type="PANTHER" id="PTHR30371">
    <property type="entry name" value="SEC-INDEPENDENT PROTEIN TRANSLOCASE PROTEIN TATC"/>
    <property type="match status" value="1"/>
</dbReference>
<feature type="transmembrane region" description="Helical" evidence="5">
    <location>
        <begin position="20"/>
        <end position="41"/>
    </location>
</feature>
<evidence type="ECO:0000256" key="3">
    <source>
        <dbReference type="ARBA" id="ARBA00022989"/>
    </source>
</evidence>
<evidence type="ECO:0000313" key="7">
    <source>
        <dbReference type="Proteomes" id="UP000434639"/>
    </source>
</evidence>
<keyword evidence="5" id="KW-1003">Cell membrane</keyword>
<comment type="caution">
    <text evidence="5">Lacks conserved residue(s) required for the propagation of feature annotation.</text>
</comment>
<reference evidence="6 7" key="1">
    <citation type="journal article" date="2017" name="Int. J. Syst. Evol. Microbiol.">
        <title>Bacillus mangrovi sp. nov., isolated from a sediment sample from a mangrove forest.</title>
        <authorList>
            <person name="Gupta V."/>
            <person name="Singh P.K."/>
            <person name="Korpole S."/>
            <person name="Tanuku N.R.S."/>
            <person name="Pinnaka A.K."/>
        </authorList>
    </citation>
    <scope>NUCLEOTIDE SEQUENCE [LARGE SCALE GENOMIC DNA]</scope>
    <source>
        <strain evidence="6 7">KCTC 33872</strain>
    </source>
</reference>
<organism evidence="6 7">
    <name type="scientific">Metabacillus mangrovi</name>
    <dbReference type="NCBI Taxonomy" id="1491830"/>
    <lineage>
        <taxon>Bacteria</taxon>
        <taxon>Bacillati</taxon>
        <taxon>Bacillota</taxon>
        <taxon>Bacilli</taxon>
        <taxon>Bacillales</taxon>
        <taxon>Bacillaceae</taxon>
        <taxon>Metabacillus</taxon>
    </lineage>
</organism>
<protein>
    <recommendedName>
        <fullName evidence="5">Sec-independent protein translocase protein TatC</fullName>
    </recommendedName>
</protein>
<dbReference type="GO" id="GO:0033281">
    <property type="term" value="C:TAT protein transport complex"/>
    <property type="evidence" value="ECO:0007669"/>
    <property type="project" value="UniProtKB-UniRule"/>
</dbReference>
<name>A0A7X2S784_9BACI</name>
<dbReference type="OrthoDB" id="9777044at2"/>
<dbReference type="AlphaFoldDB" id="A0A7X2S784"/>
<evidence type="ECO:0000256" key="4">
    <source>
        <dbReference type="ARBA" id="ARBA00023136"/>
    </source>
</evidence>
<sequence>MEDRELSLVGHLEELRKRIILVLISFLVFMAAAFFYVETIYEFLIKDLDGKLAILGPSDVLWVYFMISGTAAVALTIPIAAYQAWRFVLPALGPVERKAALALIPALFLLFLTGIAFGYLIVFPILLNFMQQLSAGHFQMFYTTEKYFRFMMNSTLPFGVLFEMPAVILFLTSIGLINPNRLVKARKISYFALIVVSVLITPPDFISDLLVMVPLILLYEFSVSLSKVVYRRKLKVQEAGV</sequence>
<dbReference type="PRINTS" id="PR01840">
    <property type="entry name" value="TATCFAMILY"/>
</dbReference>
<feature type="transmembrane region" description="Helical" evidence="5">
    <location>
        <begin position="188"/>
        <end position="206"/>
    </location>
</feature>
<feature type="transmembrane region" description="Helical" evidence="5">
    <location>
        <begin position="61"/>
        <end position="82"/>
    </location>
</feature>
<dbReference type="EMBL" id="WMIB01000015">
    <property type="protein sequence ID" value="MTH54565.1"/>
    <property type="molecule type" value="Genomic_DNA"/>
</dbReference>
<comment type="subunit">
    <text evidence="5">Forms a complex with TatA.</text>
</comment>
<keyword evidence="5" id="KW-0653">Protein transport</keyword>
<comment type="similarity">
    <text evidence="5">Belongs to the TatC family.</text>
</comment>
<feature type="transmembrane region" description="Helical" evidence="5">
    <location>
        <begin position="147"/>
        <end position="176"/>
    </location>
</feature>
<proteinExistence type="inferred from homology"/>
<evidence type="ECO:0000256" key="1">
    <source>
        <dbReference type="ARBA" id="ARBA00004141"/>
    </source>
</evidence>
<dbReference type="GO" id="GO:0009977">
    <property type="term" value="F:proton motive force dependent protein transmembrane transporter activity"/>
    <property type="evidence" value="ECO:0007669"/>
    <property type="project" value="TreeGrafter"/>
</dbReference>
<dbReference type="RefSeq" id="WP_155113076.1">
    <property type="nucleotide sequence ID" value="NZ_WMIB01000015.1"/>
</dbReference>